<dbReference type="SUPFAM" id="SSF48371">
    <property type="entry name" value="ARM repeat"/>
    <property type="match status" value="1"/>
</dbReference>
<feature type="repeat" description="HEAT" evidence="7">
    <location>
        <begin position="1032"/>
        <end position="1068"/>
    </location>
</feature>
<evidence type="ECO:0000256" key="1">
    <source>
        <dbReference type="ARBA" id="ARBA00004604"/>
    </source>
</evidence>
<dbReference type="PANTHER" id="PTHR13457">
    <property type="entry name" value="BAP28"/>
    <property type="match status" value="1"/>
</dbReference>
<dbReference type="PROSITE" id="PS50077">
    <property type="entry name" value="HEAT_REPEAT"/>
    <property type="match status" value="1"/>
</dbReference>
<dbReference type="Proteomes" id="UP000079169">
    <property type="component" value="Unplaced"/>
</dbReference>
<evidence type="ECO:0000259" key="9">
    <source>
        <dbReference type="SMART" id="SM01036"/>
    </source>
</evidence>
<gene>
    <name evidence="11" type="primary">LOC103512663</name>
</gene>
<evidence type="ECO:0000313" key="11">
    <source>
        <dbReference type="RefSeq" id="XP_026681875.1"/>
    </source>
</evidence>
<keyword evidence="5 8" id="KW-0539">Nucleus</keyword>
<feature type="domain" description="BP28 C-terminal" evidence="9">
    <location>
        <begin position="824"/>
        <end position="939"/>
    </location>
</feature>
<dbReference type="PaxDb" id="121845-A0A3Q0J595"/>
<dbReference type="InterPro" id="IPR012954">
    <property type="entry name" value="BP28_C_dom"/>
</dbReference>
<dbReference type="Pfam" id="PF08146">
    <property type="entry name" value="BP28CT"/>
    <property type="match status" value="2"/>
</dbReference>
<dbReference type="GO" id="GO:0032040">
    <property type="term" value="C:small-subunit processome"/>
    <property type="evidence" value="ECO:0007669"/>
    <property type="project" value="TreeGrafter"/>
</dbReference>
<dbReference type="InterPro" id="IPR011989">
    <property type="entry name" value="ARM-like"/>
</dbReference>
<dbReference type="InterPro" id="IPR040191">
    <property type="entry name" value="UTP10"/>
</dbReference>
<dbReference type="InterPro" id="IPR021133">
    <property type="entry name" value="HEAT_type_2"/>
</dbReference>
<dbReference type="GO" id="GO:0034455">
    <property type="term" value="C:t-UTP complex"/>
    <property type="evidence" value="ECO:0007669"/>
    <property type="project" value="TreeGrafter"/>
</dbReference>
<evidence type="ECO:0000256" key="4">
    <source>
        <dbReference type="ARBA" id="ARBA00022552"/>
    </source>
</evidence>
<comment type="function">
    <text evidence="8">Involved in nucleolar processing of pre-18S ribosomal RNA.</text>
</comment>
<dbReference type="InterPro" id="IPR022125">
    <property type="entry name" value="U3snoRNP10_N"/>
</dbReference>
<dbReference type="Pfam" id="PF12397">
    <property type="entry name" value="U3snoRNP10"/>
    <property type="match status" value="1"/>
</dbReference>
<keyword evidence="10" id="KW-1185">Reference proteome</keyword>
<dbReference type="SMART" id="SM01036">
    <property type="entry name" value="BP28CT"/>
    <property type="match status" value="2"/>
</dbReference>
<dbReference type="GO" id="GO:0045943">
    <property type="term" value="P:positive regulation of transcription by RNA polymerase I"/>
    <property type="evidence" value="ECO:0007669"/>
    <property type="project" value="TreeGrafter"/>
</dbReference>
<name>A0A3Q0J595_DIACI</name>
<comment type="similarity">
    <text evidence="2 8">Belongs to the HEATR1/UTP10 family.</text>
</comment>
<sequence>MTAATSLKEQLRKLRAPQTNLLRDVKKRVSFMFDADKAATITRATFYEIGKSGLNELIALDSSFEKFADSLFNESTLYFQRTVESKEVNVDIDIQIKELLYHLIPYFSIRPAHCVLEWLIVRYNIHMFNTDDLMFFLLPYYHTKLFARALQVVDIRSHASRWSWLYKVRKECIPLDRTTLFMRCSNDAFLLKLICHKTEEAVQMSTSPAKLSTLINFYTLCLVGVIQNASPLEDLHISHMVPSLIRALESGVRTFVLSAFVVLNFMMAKTKLKPKVVKSFVKKALKVKMNVHEEQTLLFLSIYQKYPGLILPPVSLKTLAKKEWFIKSLMKISQNPAGYDVLPLCYQVIKQCIMYVKQHQKPGMSDEEGEMLKKIKLLDCRSEGTFQSHSGKINKEQADVSSAQSKYWAGMLVQCYDILDKINALIDSTVFVNVIRKLLKHKTLSLRKRCLDMLNWRLQQKHIFQQEDLLKLVKPLVSLAVNSEQVTSIEAQLNQQTALISLKLFVRTIGEEHTDIFIDIVNQLMEVFEKQHEPPVTASLILCIAEMCSVLKAHTLTILPTFMPKLISCLSCHQSCDVITLGVVSSLLKVVEHLSMFMSPYLMDILAEVCVLDTASWSDTSKGVAIRTKLGYLKSKLANDIPGRVLMSSVAACYARLIASKNYQATTTLLHILGDSFSSSGFLYNNEVTDFFINALDFRVVHSDVGEDNISIVEASVISAFVKLVLKLSESNFKPLFNKLYDWAFRASNEMYKDRVITFFILTSHVAEALKSLFVLFAGVIVKDCSVILDKTQVAKHAELYLPEKEKNAILLDAVLATLLNYPKFVCSVCRCYCQKLSESNFKPLFNKLYDWAFRASNEMYKDRVITFFILTSHVAEALKSLFVLFAGVIVKDCSVILDKTQVAKHAELYLPEKEKNAILLDAVLATLLSIFTHDVHQFMTKERFNLLMQHLVDQLENKLPDYEARCRRLVQPCIVQFAASSSDDLQWKNLNYEILLKTRDNDSYVRLMSLECVLLLATKLGDNFLPLLPETVPFLAELLEDENEHVEKACHKVVQEMEQLLGEPISKYF</sequence>
<dbReference type="Gene3D" id="1.25.10.10">
    <property type="entry name" value="Leucine-rich Repeat Variant"/>
    <property type="match status" value="2"/>
</dbReference>
<evidence type="ECO:0000256" key="3">
    <source>
        <dbReference type="ARBA" id="ARBA00022517"/>
    </source>
</evidence>
<comment type="subcellular location">
    <subcellularLocation>
        <location evidence="1 8">Nucleus</location>
        <location evidence="1 8">Nucleolus</location>
    </subcellularLocation>
</comment>
<feature type="domain" description="BP28 C-terminal" evidence="9">
    <location>
        <begin position="678"/>
        <end position="822"/>
    </location>
</feature>
<dbReference type="AlphaFoldDB" id="A0A3Q0J595"/>
<dbReference type="GO" id="GO:0030515">
    <property type="term" value="F:snoRNA binding"/>
    <property type="evidence" value="ECO:0007669"/>
    <property type="project" value="TreeGrafter"/>
</dbReference>
<dbReference type="GeneID" id="103512663"/>
<evidence type="ECO:0000256" key="7">
    <source>
        <dbReference type="PROSITE-ProRule" id="PRU00103"/>
    </source>
</evidence>
<organism evidence="10 11">
    <name type="scientific">Diaphorina citri</name>
    <name type="common">Asian citrus psyllid</name>
    <dbReference type="NCBI Taxonomy" id="121845"/>
    <lineage>
        <taxon>Eukaryota</taxon>
        <taxon>Metazoa</taxon>
        <taxon>Ecdysozoa</taxon>
        <taxon>Arthropoda</taxon>
        <taxon>Hexapoda</taxon>
        <taxon>Insecta</taxon>
        <taxon>Pterygota</taxon>
        <taxon>Neoptera</taxon>
        <taxon>Paraneoptera</taxon>
        <taxon>Hemiptera</taxon>
        <taxon>Sternorrhyncha</taxon>
        <taxon>Psylloidea</taxon>
        <taxon>Psyllidae</taxon>
        <taxon>Diaphorininae</taxon>
        <taxon>Diaphorina</taxon>
    </lineage>
</organism>
<evidence type="ECO:0000313" key="10">
    <source>
        <dbReference type="Proteomes" id="UP000079169"/>
    </source>
</evidence>
<evidence type="ECO:0000256" key="6">
    <source>
        <dbReference type="ARBA" id="ARBA00023274"/>
    </source>
</evidence>
<keyword evidence="6 8" id="KW-0687">Ribonucleoprotein</keyword>
<dbReference type="GO" id="GO:0000462">
    <property type="term" value="P:maturation of SSU-rRNA from tricistronic rRNA transcript (SSU-rRNA, 5.8S rRNA, LSU-rRNA)"/>
    <property type="evidence" value="ECO:0007669"/>
    <property type="project" value="TreeGrafter"/>
</dbReference>
<accession>A0A3Q0J595</accession>
<dbReference type="STRING" id="121845.A0A3Q0J595"/>
<dbReference type="KEGG" id="dci:103512663"/>
<evidence type="ECO:0000256" key="8">
    <source>
        <dbReference type="RuleBase" id="RU367065"/>
    </source>
</evidence>
<proteinExistence type="inferred from homology"/>
<dbReference type="PANTHER" id="PTHR13457:SF1">
    <property type="entry name" value="HEAT REPEAT-CONTAINING PROTEIN 1"/>
    <property type="match status" value="1"/>
</dbReference>
<evidence type="ECO:0000256" key="5">
    <source>
        <dbReference type="ARBA" id="ARBA00023242"/>
    </source>
</evidence>
<dbReference type="GO" id="GO:0030686">
    <property type="term" value="C:90S preribosome"/>
    <property type="evidence" value="ECO:0007669"/>
    <property type="project" value="TreeGrafter"/>
</dbReference>
<dbReference type="RefSeq" id="XP_026681875.1">
    <property type="nucleotide sequence ID" value="XM_026826074.1"/>
</dbReference>
<evidence type="ECO:0000256" key="2">
    <source>
        <dbReference type="ARBA" id="ARBA00010559"/>
    </source>
</evidence>
<keyword evidence="4 8" id="KW-0698">rRNA processing</keyword>
<keyword evidence="3 8" id="KW-0690">Ribosome biogenesis</keyword>
<reference evidence="11" key="1">
    <citation type="submission" date="2025-08" db="UniProtKB">
        <authorList>
            <consortium name="RefSeq"/>
        </authorList>
    </citation>
    <scope>IDENTIFICATION</scope>
</reference>
<dbReference type="InterPro" id="IPR016024">
    <property type="entry name" value="ARM-type_fold"/>
</dbReference>
<protein>
    <recommendedName>
        <fullName evidence="8">HEAT repeat-containing protein 1</fullName>
    </recommendedName>
</protein>